<dbReference type="InterPro" id="IPR003594">
    <property type="entry name" value="HATPase_dom"/>
</dbReference>
<dbReference type="EC" id="2.7.13.3" evidence="2"/>
<dbReference type="RefSeq" id="WP_090149021.1">
    <property type="nucleotide sequence ID" value="NZ_FNAN01000006.1"/>
</dbReference>
<name>A0A1G7EBU9_9BACT</name>
<dbReference type="SUPFAM" id="SSF55874">
    <property type="entry name" value="ATPase domain of HSP90 chaperone/DNA topoisomerase II/histidine kinase"/>
    <property type="match status" value="1"/>
</dbReference>
<comment type="catalytic activity">
    <reaction evidence="1">
        <text>ATP + protein L-histidine = ADP + protein N-phospho-L-histidine.</text>
        <dbReference type="EC" id="2.7.13.3"/>
    </reaction>
</comment>
<organism evidence="5 6">
    <name type="scientific">Dyadobacter soli</name>
    <dbReference type="NCBI Taxonomy" id="659014"/>
    <lineage>
        <taxon>Bacteria</taxon>
        <taxon>Pseudomonadati</taxon>
        <taxon>Bacteroidota</taxon>
        <taxon>Cytophagia</taxon>
        <taxon>Cytophagales</taxon>
        <taxon>Spirosomataceae</taxon>
        <taxon>Dyadobacter</taxon>
    </lineage>
</organism>
<dbReference type="InterPro" id="IPR015943">
    <property type="entry name" value="WD40/YVTN_repeat-like_dom_sf"/>
</dbReference>
<keyword evidence="6" id="KW-1185">Reference proteome</keyword>
<dbReference type="STRING" id="659014.SAMN04487996_10617"/>
<evidence type="ECO:0000259" key="4">
    <source>
        <dbReference type="PROSITE" id="PS50109"/>
    </source>
</evidence>
<dbReference type="InterPro" id="IPR003661">
    <property type="entry name" value="HisK_dim/P_dom"/>
</dbReference>
<dbReference type="InterPro" id="IPR013783">
    <property type="entry name" value="Ig-like_fold"/>
</dbReference>
<dbReference type="InterPro" id="IPR011110">
    <property type="entry name" value="Reg_prop"/>
</dbReference>
<dbReference type="Gene3D" id="2.130.10.10">
    <property type="entry name" value="YVTN repeat-like/Quinoprotein amine dehydrogenase"/>
    <property type="match status" value="3"/>
</dbReference>
<dbReference type="Gene3D" id="3.30.565.10">
    <property type="entry name" value="Histidine kinase-like ATPase, C-terminal domain"/>
    <property type="match status" value="1"/>
</dbReference>
<evidence type="ECO:0000313" key="5">
    <source>
        <dbReference type="EMBL" id="SDE61123.1"/>
    </source>
</evidence>
<dbReference type="SMART" id="SM00387">
    <property type="entry name" value="HATPase_c"/>
    <property type="match status" value="1"/>
</dbReference>
<dbReference type="EMBL" id="FNAN01000006">
    <property type="protein sequence ID" value="SDE61123.1"/>
    <property type="molecule type" value="Genomic_DNA"/>
</dbReference>
<feature type="domain" description="Histidine kinase" evidence="4">
    <location>
        <begin position="837"/>
        <end position="1050"/>
    </location>
</feature>
<dbReference type="Pfam" id="PF02518">
    <property type="entry name" value="HATPase_c"/>
    <property type="match status" value="1"/>
</dbReference>
<sequence length="1050" mass="120312">MKYTPKTPVLRVVRLLWCLVFQAIIFPLAAQTIAKNPNYTLRHYSSEDGLPQNSVKAIAQDRDGFLWLATDMGLVRFDGQSFKTFRKEDLGTRSDLVMFFAPDLRGRKDRMYVLNERLEHIKLARGNPTMDKNLLESHFPGVPKGKEQYSGWSYAQSLPDRFRNAYRVSHYLFLLPDARGSFYMWQKGGQIDFYQNWKKQRTNATQAHSPFGIFRLGKNLYHDDRRGGIGLLATDSEMVKVPEKATLTPLNSKASQLELTKPYVLYSHDLSGSAFIYQNQKLYLLSQRSPGTIQTSLLLKDFDFQRNNVVSVFYDEKHKRLYLGTLTNGLYIFDFHVFETLTINSNEPEANVFYSHIPFSDSTVLTSSFNVLGKRANRETIAYNLQPLVNGFPMNRFSVLISHSGDVWCRKENLLFWFDGKRKKLKGKWKTDGVITPVYEDGAGRIWVGTRYDGLYYIDPKEKGTPLHAFSRKLIDVTYIVEESPDIIWIATGHGLFKINPRERTTSLIPQTENLCVKSLYLHNKGELWFPTFNHGPFLLRHGKLTRLPVDKNRILINAHCFLGDKNGYLWIPTNSGLFRMYRQDLLDFTTHKDSTRLYYHRYSKKQGFRIDEFNGGCQPCAVRLKNGYVSLPSIDGLVFFNPEKTPVDVPDSKIFIDRVEADSRVLPLSGSKIELTDISDVQVFVSSPYLGNRENQQLYYDVSSDRRTEARQIWYPIQNEQQSIHLNNLESGTYTLKVRKNAGFGANSEQLTTLTIVIPYAWYETWPFKLLVVTLALVGTYFYFKTRLKSADRMNKILESRVSEKTRNLQDTLSVLKVSEQELLRQTRLQMHLIACISHDIRSPLRSIEFTSAKLPSLIESNDHELAKIIGLSVNTSSKKILSLLENLLSYARSQVFNNSITYDTFNARIFVEEVSTIFNDAFISRNNCFKNNVPETLQIRSNRQLLQIILHNLIDNANKYTSDGFLVVDVDSASDGIMLQINDNGPGLSLAILSWFNSDSTGETNSTDEDTSIRGIGLVIVKELAEVLGLEIKVVSESGTKFIIFFPK</sequence>
<dbReference type="PANTHER" id="PTHR43547:SF2">
    <property type="entry name" value="HYBRID SIGNAL TRANSDUCTION HISTIDINE KINASE C"/>
    <property type="match status" value="1"/>
</dbReference>
<dbReference type="SUPFAM" id="SSF47384">
    <property type="entry name" value="Homodimeric domain of signal transducing histidine kinase"/>
    <property type="match status" value="1"/>
</dbReference>
<dbReference type="Proteomes" id="UP000198748">
    <property type="component" value="Unassembled WGS sequence"/>
</dbReference>
<evidence type="ECO:0000256" key="3">
    <source>
        <dbReference type="ARBA" id="ARBA00022553"/>
    </source>
</evidence>
<dbReference type="PROSITE" id="PS50109">
    <property type="entry name" value="HIS_KIN"/>
    <property type="match status" value="1"/>
</dbReference>
<dbReference type="InterPro" id="IPR005467">
    <property type="entry name" value="His_kinase_dom"/>
</dbReference>
<gene>
    <name evidence="5" type="ORF">SAMN04487996_10617</name>
</gene>
<protein>
    <recommendedName>
        <fullName evidence="2">histidine kinase</fullName>
        <ecNumber evidence="2">2.7.13.3</ecNumber>
    </recommendedName>
</protein>
<dbReference type="SUPFAM" id="SSF63829">
    <property type="entry name" value="Calcium-dependent phosphotriesterase"/>
    <property type="match status" value="1"/>
</dbReference>
<dbReference type="OrthoDB" id="900403at2"/>
<proteinExistence type="predicted"/>
<keyword evidence="3" id="KW-0597">Phosphoprotein</keyword>
<dbReference type="PANTHER" id="PTHR43547">
    <property type="entry name" value="TWO-COMPONENT HISTIDINE KINASE"/>
    <property type="match status" value="1"/>
</dbReference>
<evidence type="ECO:0000256" key="1">
    <source>
        <dbReference type="ARBA" id="ARBA00000085"/>
    </source>
</evidence>
<dbReference type="Pfam" id="PF07494">
    <property type="entry name" value="Reg_prop"/>
    <property type="match status" value="1"/>
</dbReference>
<dbReference type="AlphaFoldDB" id="A0A1G7EBU9"/>
<dbReference type="Gene3D" id="1.10.287.130">
    <property type="match status" value="1"/>
</dbReference>
<evidence type="ECO:0000256" key="2">
    <source>
        <dbReference type="ARBA" id="ARBA00012438"/>
    </source>
</evidence>
<dbReference type="GO" id="GO:0000155">
    <property type="term" value="F:phosphorelay sensor kinase activity"/>
    <property type="evidence" value="ECO:0007669"/>
    <property type="project" value="InterPro"/>
</dbReference>
<dbReference type="CDD" id="cd00075">
    <property type="entry name" value="HATPase"/>
    <property type="match status" value="1"/>
</dbReference>
<dbReference type="InterPro" id="IPR036890">
    <property type="entry name" value="HATPase_C_sf"/>
</dbReference>
<dbReference type="Gene3D" id="2.60.40.10">
    <property type="entry name" value="Immunoglobulins"/>
    <property type="match status" value="1"/>
</dbReference>
<dbReference type="InterPro" id="IPR036097">
    <property type="entry name" value="HisK_dim/P_sf"/>
</dbReference>
<keyword evidence="5" id="KW-0808">Transferase</keyword>
<dbReference type="CDD" id="cd00082">
    <property type="entry name" value="HisKA"/>
    <property type="match status" value="1"/>
</dbReference>
<accession>A0A1G7EBU9</accession>
<reference evidence="6" key="1">
    <citation type="submission" date="2016-10" db="EMBL/GenBank/DDBJ databases">
        <authorList>
            <person name="Varghese N."/>
            <person name="Submissions S."/>
        </authorList>
    </citation>
    <scope>NUCLEOTIDE SEQUENCE [LARGE SCALE GENOMIC DNA]</scope>
    <source>
        <strain evidence="6">DSM 25329</strain>
    </source>
</reference>
<evidence type="ECO:0000313" key="6">
    <source>
        <dbReference type="Proteomes" id="UP000198748"/>
    </source>
</evidence>
<keyword evidence="5" id="KW-0418">Kinase</keyword>